<comment type="caution">
    <text evidence="2">The sequence shown here is derived from an EMBL/GenBank/DDBJ whole genome shotgun (WGS) entry which is preliminary data.</text>
</comment>
<feature type="compositionally biased region" description="Low complexity" evidence="1">
    <location>
        <begin position="128"/>
        <end position="144"/>
    </location>
</feature>
<dbReference type="EMBL" id="JARJCW010000036">
    <property type="protein sequence ID" value="KAJ7207476.1"/>
    <property type="molecule type" value="Genomic_DNA"/>
</dbReference>
<organism evidence="2 4">
    <name type="scientific">Mycena pura</name>
    <dbReference type="NCBI Taxonomy" id="153505"/>
    <lineage>
        <taxon>Eukaryota</taxon>
        <taxon>Fungi</taxon>
        <taxon>Dikarya</taxon>
        <taxon>Basidiomycota</taxon>
        <taxon>Agaricomycotina</taxon>
        <taxon>Agaricomycetes</taxon>
        <taxon>Agaricomycetidae</taxon>
        <taxon>Agaricales</taxon>
        <taxon>Marasmiineae</taxon>
        <taxon>Mycenaceae</taxon>
        <taxon>Mycena</taxon>
    </lineage>
</organism>
<proteinExistence type="predicted"/>
<name>A0AAD6UPV3_9AGAR</name>
<accession>A0AAD6UPV3</accession>
<keyword evidence="4" id="KW-1185">Reference proteome</keyword>
<dbReference type="Proteomes" id="UP001219525">
    <property type="component" value="Unassembled WGS sequence"/>
</dbReference>
<feature type="region of interest" description="Disordered" evidence="1">
    <location>
        <begin position="125"/>
        <end position="155"/>
    </location>
</feature>
<evidence type="ECO:0000256" key="1">
    <source>
        <dbReference type="SAM" id="MobiDB-lite"/>
    </source>
</evidence>
<gene>
    <name evidence="3" type="ORF">GGX14DRAFT_366073</name>
    <name evidence="2" type="ORF">GGX14DRAFT_380317</name>
</gene>
<sequence length="590" mass="67179">MITEKTKIHPTFLDYVERSVDWRNERVGALYRIEAPSKVNPEEREQRAVLDEILVSILHSNFPIPIYISWGNLPAEISLPSIPSEFQHLVPDARELKTLDAPRGQIRFSRWAIDQETGEWKPDPFVLSSTSAAAPPSSDESSVPTTPFPVLPAHSKQKKGETIQAFFIRRNEGNVKRMAKETPVERQQRISRAENAQKGKVPKKASVFLWEKHDGHYIRQPQIRGEFEDLWSDYPGPQRRYDPIHNEWDLCVLFAKNDPVFGQGFARDPDSDDDADGAPMIPNLDINMEVSVAESLTGTLDKRFGFVLPLCPDRFTLRDPPRESLNPKDLPYVLGMPNIASQLASHKGLEAILCSFFGQCLQARTVNDIDRHLLDLHNPHIHRPPSNFAIRRENLKSMRNPAEHALYYVLYMAGSGLGSAVLLMRRATDLVEVLRQGWGPDIRDVALHLLARGVPFWLAYISAEIMPASVPVMRGVRRKGFKADTTSGLGYRPHQHVFDEHDYHAYTTQRNVRLLHTPRGRIALQYGGAMARLARSEISDDDVFHGFDDDIYENGDCLWDETSKYAYWYERLTDREIDLLCGVYHVGTGK</sequence>
<evidence type="ECO:0000313" key="4">
    <source>
        <dbReference type="Proteomes" id="UP001219525"/>
    </source>
</evidence>
<evidence type="ECO:0000313" key="2">
    <source>
        <dbReference type="EMBL" id="KAJ7192251.1"/>
    </source>
</evidence>
<protein>
    <submittedName>
        <fullName evidence="2">Uncharacterized protein</fullName>
    </submittedName>
</protein>
<dbReference type="EMBL" id="JARJCW010000122">
    <property type="protein sequence ID" value="KAJ7192251.1"/>
    <property type="molecule type" value="Genomic_DNA"/>
</dbReference>
<evidence type="ECO:0000313" key="3">
    <source>
        <dbReference type="EMBL" id="KAJ7207476.1"/>
    </source>
</evidence>
<dbReference type="AlphaFoldDB" id="A0AAD6UPV3"/>
<reference evidence="2" key="1">
    <citation type="submission" date="2023-03" db="EMBL/GenBank/DDBJ databases">
        <title>Massive genome expansion in bonnet fungi (Mycena s.s.) driven by repeated elements and novel gene families across ecological guilds.</title>
        <authorList>
            <consortium name="Lawrence Berkeley National Laboratory"/>
            <person name="Harder C.B."/>
            <person name="Miyauchi S."/>
            <person name="Viragh M."/>
            <person name="Kuo A."/>
            <person name="Thoen E."/>
            <person name="Andreopoulos B."/>
            <person name="Lu D."/>
            <person name="Skrede I."/>
            <person name="Drula E."/>
            <person name="Henrissat B."/>
            <person name="Morin E."/>
            <person name="Kohler A."/>
            <person name="Barry K."/>
            <person name="LaButti K."/>
            <person name="Morin E."/>
            <person name="Salamov A."/>
            <person name="Lipzen A."/>
            <person name="Mereny Z."/>
            <person name="Hegedus B."/>
            <person name="Baldrian P."/>
            <person name="Stursova M."/>
            <person name="Weitz H."/>
            <person name="Taylor A."/>
            <person name="Grigoriev I.V."/>
            <person name="Nagy L.G."/>
            <person name="Martin F."/>
            <person name="Kauserud H."/>
        </authorList>
    </citation>
    <scope>NUCLEOTIDE SEQUENCE</scope>
    <source>
        <strain evidence="2">9144</strain>
    </source>
</reference>